<proteinExistence type="predicted"/>
<dbReference type="InterPro" id="IPR000424">
    <property type="entry name" value="Primosome_PriB/ssb"/>
</dbReference>
<dbReference type="GO" id="GO:0003697">
    <property type="term" value="F:single-stranded DNA binding"/>
    <property type="evidence" value="ECO:0007669"/>
    <property type="project" value="InterPro"/>
</dbReference>
<dbReference type="PROSITE" id="PS50935">
    <property type="entry name" value="SSB"/>
    <property type="match status" value="1"/>
</dbReference>
<dbReference type="OrthoDB" id="95661at2"/>
<evidence type="ECO:0000256" key="2">
    <source>
        <dbReference type="PROSITE-ProRule" id="PRU00252"/>
    </source>
</evidence>
<protein>
    <submittedName>
        <fullName evidence="3">Single-stranded DNA-binding protein</fullName>
    </submittedName>
</protein>
<evidence type="ECO:0000256" key="1">
    <source>
        <dbReference type="ARBA" id="ARBA00023125"/>
    </source>
</evidence>
<dbReference type="AlphaFoldDB" id="A0A2S0L4A7"/>
<dbReference type="EMBL" id="CP027228">
    <property type="protein sequence ID" value="AVM48130.1"/>
    <property type="molecule type" value="Genomic_DNA"/>
</dbReference>
<dbReference type="InterPro" id="IPR012340">
    <property type="entry name" value="NA-bd_OB-fold"/>
</dbReference>
<dbReference type="RefSeq" id="WP_106057205.1">
    <property type="nucleotide sequence ID" value="NZ_CP027228.1"/>
</dbReference>
<name>A0A2S0L4A7_9FIRM</name>
<organism evidence="3 4">
    <name type="scientific">Mogibacterium diversum</name>
    <dbReference type="NCBI Taxonomy" id="114527"/>
    <lineage>
        <taxon>Bacteria</taxon>
        <taxon>Bacillati</taxon>
        <taxon>Bacillota</taxon>
        <taxon>Clostridia</taxon>
        <taxon>Peptostreptococcales</taxon>
        <taxon>Anaerovoracaceae</taxon>
        <taxon>Mogibacterium</taxon>
    </lineage>
</organism>
<dbReference type="KEGG" id="mdv:C5Q96_04425"/>
<keyword evidence="4" id="KW-1185">Reference proteome</keyword>
<accession>A0A2S0L4A7</accession>
<evidence type="ECO:0000313" key="3">
    <source>
        <dbReference type="EMBL" id="AVM48130.1"/>
    </source>
</evidence>
<dbReference type="SUPFAM" id="SSF50249">
    <property type="entry name" value="Nucleic acid-binding proteins"/>
    <property type="match status" value="1"/>
</dbReference>
<evidence type="ECO:0000313" key="4">
    <source>
        <dbReference type="Proteomes" id="UP000237883"/>
    </source>
</evidence>
<reference evidence="4" key="1">
    <citation type="submission" date="2018-02" db="EMBL/GenBank/DDBJ databases">
        <authorList>
            <person name="Holder M.E."/>
            <person name="Ajami N.J."/>
            <person name="Petrosino J.F."/>
        </authorList>
    </citation>
    <scope>NUCLEOTIDE SEQUENCE [LARGE SCALE GENOMIC DNA]</scope>
    <source>
        <strain evidence="4">CCUG 47132</strain>
    </source>
</reference>
<dbReference type="GeneID" id="78391504"/>
<sequence>MDKEMININANLLKEPTFGTFTRDDEEVQVVNFALSKGYGKGREYINCAAYGNKSDVAKEFSEGDFIHVYGYFNKRTKNGKTYKNFVVMSMNKIEKKEENEEE</sequence>
<keyword evidence="1 2" id="KW-0238">DNA-binding</keyword>
<gene>
    <name evidence="3" type="ORF">C5Q96_04425</name>
</gene>
<dbReference type="Gene3D" id="2.40.50.140">
    <property type="entry name" value="Nucleic acid-binding proteins"/>
    <property type="match status" value="1"/>
</dbReference>
<dbReference type="Proteomes" id="UP000237883">
    <property type="component" value="Chromosome"/>
</dbReference>